<keyword evidence="3" id="KW-1185">Reference proteome</keyword>
<evidence type="ECO:0000313" key="2">
    <source>
        <dbReference type="EMBL" id="KAJ7410786.1"/>
    </source>
</evidence>
<dbReference type="EMBL" id="WHWB01034384">
    <property type="protein sequence ID" value="KAJ7410786.1"/>
    <property type="molecule type" value="Genomic_DNA"/>
</dbReference>
<name>A0ABQ9CZV9_9PASS</name>
<proteinExistence type="predicted"/>
<organism evidence="2 3">
    <name type="scientific">Willisornis vidua</name>
    <name type="common">Xingu scale-backed antbird</name>
    <dbReference type="NCBI Taxonomy" id="1566151"/>
    <lineage>
        <taxon>Eukaryota</taxon>
        <taxon>Metazoa</taxon>
        <taxon>Chordata</taxon>
        <taxon>Craniata</taxon>
        <taxon>Vertebrata</taxon>
        <taxon>Euteleostomi</taxon>
        <taxon>Archelosauria</taxon>
        <taxon>Archosauria</taxon>
        <taxon>Dinosauria</taxon>
        <taxon>Saurischia</taxon>
        <taxon>Theropoda</taxon>
        <taxon>Coelurosauria</taxon>
        <taxon>Aves</taxon>
        <taxon>Neognathae</taxon>
        <taxon>Neoaves</taxon>
        <taxon>Telluraves</taxon>
        <taxon>Australaves</taxon>
        <taxon>Passeriformes</taxon>
        <taxon>Thamnophilidae</taxon>
        <taxon>Willisornis</taxon>
    </lineage>
</organism>
<sequence>MDTAITTRVLAVSILECGKALQTDLDRVDQRAKANSMRFNKVNCWVLYLGHNNPMQCYHPGRVAGNLSSRKGPGHAGRQPAEHEPAVCPGGQGGQRHPGLDQK</sequence>
<gene>
    <name evidence="2" type="ORF">WISP_106132</name>
</gene>
<reference evidence="2" key="1">
    <citation type="submission" date="2019-10" db="EMBL/GenBank/DDBJ databases">
        <authorList>
            <person name="Soares A.E.R."/>
            <person name="Aleixo A."/>
            <person name="Schneider P."/>
            <person name="Miyaki C.Y."/>
            <person name="Schneider M.P."/>
            <person name="Mello C."/>
            <person name="Vasconcelos A.T.R."/>
        </authorList>
    </citation>
    <scope>NUCLEOTIDE SEQUENCE</scope>
    <source>
        <tissue evidence="2">Muscle</tissue>
    </source>
</reference>
<comment type="caution">
    <text evidence="2">The sequence shown here is derived from an EMBL/GenBank/DDBJ whole genome shotgun (WGS) entry which is preliminary data.</text>
</comment>
<evidence type="ECO:0000313" key="3">
    <source>
        <dbReference type="Proteomes" id="UP001145742"/>
    </source>
</evidence>
<feature type="region of interest" description="Disordered" evidence="1">
    <location>
        <begin position="64"/>
        <end position="103"/>
    </location>
</feature>
<dbReference type="Proteomes" id="UP001145742">
    <property type="component" value="Unassembled WGS sequence"/>
</dbReference>
<accession>A0ABQ9CZV9</accession>
<protein>
    <submittedName>
        <fullName evidence="2">Rna-directed dna polymerase from mobile element jockey-like</fullName>
    </submittedName>
</protein>
<evidence type="ECO:0000256" key="1">
    <source>
        <dbReference type="SAM" id="MobiDB-lite"/>
    </source>
</evidence>